<keyword evidence="2" id="KW-1185">Reference proteome</keyword>
<comment type="caution">
    <text evidence="1">The sequence shown here is derived from an EMBL/GenBank/DDBJ whole genome shotgun (WGS) entry which is preliminary data.</text>
</comment>
<name>A0A9W6Y5A8_9STRA</name>
<dbReference type="OrthoDB" id="166347at2759"/>
<dbReference type="InterPro" id="IPR036397">
    <property type="entry name" value="RNaseH_sf"/>
</dbReference>
<evidence type="ECO:0000313" key="2">
    <source>
        <dbReference type="Proteomes" id="UP001165121"/>
    </source>
</evidence>
<dbReference type="PANTHER" id="PTHR47169:SF2">
    <property type="entry name" value="OS01G0541250 PROTEIN"/>
    <property type="match status" value="1"/>
</dbReference>
<evidence type="ECO:0000313" key="1">
    <source>
        <dbReference type="EMBL" id="GMF52401.1"/>
    </source>
</evidence>
<sequence>MEYALAFVDENNLFFEPMHDVVHVDEKWFYEDEDKHTYYVVGDEEVPQRHRRSKRFIEKTMFLAAVAKPRKCKFNGKIGIWSFTEDTFALRGGANRPKGAPVTKNIESVTRAVYKDFIINKVIPAIKAVRPRGEKKKIITTRARTSRHSTQTLLLLVRKAAGTFVFSASRPTRPTSTYST</sequence>
<proteinExistence type="predicted"/>
<protein>
    <submittedName>
        <fullName evidence="1">Unnamed protein product</fullName>
    </submittedName>
</protein>
<organism evidence="1 2">
    <name type="scientific">Phytophthora fragariaefolia</name>
    <dbReference type="NCBI Taxonomy" id="1490495"/>
    <lineage>
        <taxon>Eukaryota</taxon>
        <taxon>Sar</taxon>
        <taxon>Stramenopiles</taxon>
        <taxon>Oomycota</taxon>
        <taxon>Peronosporomycetes</taxon>
        <taxon>Peronosporales</taxon>
        <taxon>Peronosporaceae</taxon>
        <taxon>Phytophthora</taxon>
    </lineage>
</organism>
<dbReference type="Gene3D" id="3.30.420.10">
    <property type="entry name" value="Ribonuclease H-like superfamily/Ribonuclease H"/>
    <property type="match status" value="1"/>
</dbReference>
<accession>A0A9W6Y5A8</accession>
<dbReference type="Proteomes" id="UP001165121">
    <property type="component" value="Unassembled WGS sequence"/>
</dbReference>
<dbReference type="EMBL" id="BSXT01003084">
    <property type="protein sequence ID" value="GMF52401.1"/>
    <property type="molecule type" value="Genomic_DNA"/>
</dbReference>
<gene>
    <name evidence="1" type="ORF">Pfra01_002144200</name>
</gene>
<reference evidence="1" key="1">
    <citation type="submission" date="2023-04" db="EMBL/GenBank/DDBJ databases">
        <title>Phytophthora fragariaefolia NBRC 109709.</title>
        <authorList>
            <person name="Ichikawa N."/>
            <person name="Sato H."/>
            <person name="Tonouchi N."/>
        </authorList>
    </citation>
    <scope>NUCLEOTIDE SEQUENCE</scope>
    <source>
        <strain evidence="1">NBRC 109709</strain>
    </source>
</reference>
<dbReference type="PANTHER" id="PTHR47169">
    <property type="entry name" value="OS01G0541250 PROTEIN"/>
    <property type="match status" value="1"/>
</dbReference>
<dbReference type="AlphaFoldDB" id="A0A9W6Y5A8"/>
<dbReference type="GO" id="GO:0003676">
    <property type="term" value="F:nucleic acid binding"/>
    <property type="evidence" value="ECO:0007669"/>
    <property type="project" value="InterPro"/>
</dbReference>